<gene>
    <name evidence="1" type="ORF">VIBNISOn1_790031</name>
</gene>
<comment type="caution">
    <text evidence="1">The sequence shown here is derived from an EMBL/GenBank/DDBJ whole genome shotgun (WGS) entry which is preliminary data.</text>
</comment>
<evidence type="ECO:0000313" key="1">
    <source>
        <dbReference type="EMBL" id="CCO49104.1"/>
    </source>
</evidence>
<dbReference type="GeneID" id="97540180"/>
<reference evidence="1 2" key="1">
    <citation type="journal article" date="2013" name="ISME J.">
        <title>Comparative genomics of pathogenic lineages of Vibrio nigripulchritudo identifies virulence-associated traits.</title>
        <authorList>
            <person name="Goudenege D."/>
            <person name="Labreuche Y."/>
            <person name="Krin E."/>
            <person name="Ansquer D."/>
            <person name="Mangenot S."/>
            <person name="Calteau A."/>
            <person name="Medigue C."/>
            <person name="Mazel D."/>
            <person name="Polz M.F."/>
            <person name="Le Roux F."/>
        </authorList>
    </citation>
    <scope>NUCLEOTIDE SEQUENCE [LARGE SCALE GENOMIC DNA]</scope>
    <source>
        <strain evidence="1 2">SOn1</strain>
    </source>
</reference>
<dbReference type="EMBL" id="CAOF01000174">
    <property type="protein sequence ID" value="CCO49104.1"/>
    <property type="molecule type" value="Genomic_DNA"/>
</dbReference>
<dbReference type="Proteomes" id="UP000018211">
    <property type="component" value="Unassembled WGS sequence"/>
</dbReference>
<dbReference type="RefSeq" id="WP_004401982.1">
    <property type="nucleotide sequence ID" value="NZ_LK391965.1"/>
</dbReference>
<proteinExistence type="predicted"/>
<dbReference type="Gene3D" id="2.10.290.10">
    <property type="entry name" value="YfgJ-like"/>
    <property type="match status" value="1"/>
</dbReference>
<sequence length="79" mass="9059">MTENSCKKCDSELRWNGGLYHCDFCEEDYQKLANCPDCNMPLEKLQACGSASYFCHSCNELKSKSRVKFVYKLESESAL</sequence>
<organism evidence="1 2">
    <name type="scientific">Vibrio nigripulchritudo SOn1</name>
    <dbReference type="NCBI Taxonomy" id="1238450"/>
    <lineage>
        <taxon>Bacteria</taxon>
        <taxon>Pseudomonadati</taxon>
        <taxon>Pseudomonadota</taxon>
        <taxon>Gammaproteobacteria</taxon>
        <taxon>Vibrionales</taxon>
        <taxon>Vibrionaceae</taxon>
        <taxon>Vibrio</taxon>
    </lineage>
</organism>
<protein>
    <recommendedName>
        <fullName evidence="3">DNA ligase</fullName>
    </recommendedName>
</protein>
<dbReference type="AlphaFoldDB" id="A0AAV2VXL8"/>
<accession>A0AAV2VXL8</accession>
<dbReference type="InterPro" id="IPR029037">
    <property type="entry name" value="DUF1407/YfgJ-like_sf"/>
</dbReference>
<dbReference type="InterPro" id="IPR010807">
    <property type="entry name" value="YfgJ-like"/>
</dbReference>
<dbReference type="SUPFAM" id="SSF161187">
    <property type="entry name" value="YfgJ-like"/>
    <property type="match status" value="1"/>
</dbReference>
<evidence type="ECO:0000313" key="2">
    <source>
        <dbReference type="Proteomes" id="UP000018211"/>
    </source>
</evidence>
<name>A0AAV2VXL8_9VIBR</name>
<evidence type="ECO:0008006" key="3">
    <source>
        <dbReference type="Google" id="ProtNLM"/>
    </source>
</evidence>
<dbReference type="Pfam" id="PF07191">
    <property type="entry name" value="Zn_ribbon_6"/>
    <property type="match status" value="1"/>
</dbReference>